<name>A0AAW0BR03_9AGAR</name>
<organism evidence="3 4">
    <name type="scientific">Paramarasmius palmivorus</name>
    <dbReference type="NCBI Taxonomy" id="297713"/>
    <lineage>
        <taxon>Eukaryota</taxon>
        <taxon>Fungi</taxon>
        <taxon>Dikarya</taxon>
        <taxon>Basidiomycota</taxon>
        <taxon>Agaricomycotina</taxon>
        <taxon>Agaricomycetes</taxon>
        <taxon>Agaricomycetidae</taxon>
        <taxon>Agaricales</taxon>
        <taxon>Marasmiineae</taxon>
        <taxon>Marasmiaceae</taxon>
        <taxon>Paramarasmius</taxon>
    </lineage>
</organism>
<reference evidence="3 4" key="1">
    <citation type="submission" date="2024-01" db="EMBL/GenBank/DDBJ databases">
        <title>A draft genome for a cacao thread blight-causing isolate of Paramarasmius palmivorus.</title>
        <authorList>
            <person name="Baruah I.K."/>
            <person name="Bukari Y."/>
            <person name="Amoako-Attah I."/>
            <person name="Meinhardt L.W."/>
            <person name="Bailey B.A."/>
            <person name="Cohen S.P."/>
        </authorList>
    </citation>
    <scope>NUCLEOTIDE SEQUENCE [LARGE SCALE GENOMIC DNA]</scope>
    <source>
        <strain evidence="3 4">GH-12</strain>
    </source>
</reference>
<feature type="compositionally biased region" description="Pro residues" evidence="1">
    <location>
        <begin position="482"/>
        <end position="493"/>
    </location>
</feature>
<gene>
    <name evidence="3" type="ORF">VNI00_015016</name>
</gene>
<evidence type="ECO:0000313" key="3">
    <source>
        <dbReference type="EMBL" id="KAK7028065.1"/>
    </source>
</evidence>
<evidence type="ECO:0000313" key="4">
    <source>
        <dbReference type="Proteomes" id="UP001383192"/>
    </source>
</evidence>
<sequence length="577" mass="65777">MKRAKKYHSIRYHRDDPSSDFKILHNLLPTPEIFHMQAISQNTIGQNHYGPSPTKDPSALSRSADKVNMKVPTDWKDVSNYYHLSRSMTLFWEAQVLDCWVNELGLQNFSDIAPHFQRLQNEGKAPSFDELIEKSENIVRRFMSYTAYDQALDLDANNSSPASLKFTVGAPFIRLVSQDEHDDVAPETEESPAEAQVDDVENVTCESEKRNSKSKRFEEVQGFNGDRVLANSILFKTEYSFWIELAYAVPKGDFGRVWEMMKILMYIFPGGGNTNYRDLLLDLWCLFKYETSKNLKDALWNNILVNLTGELGKWIPADLMQEHYNRWLEDLVDKSGGSFDSAFMRKLISPNVDFFLWLKEAFEVAADLHQRSKLHTSPHLRDEYRMLLVMYAEDKLHTFRSGRSYGHAAINLFARGEERIADALDDLLQKHTRQVELLRKIDTLRKSPSVAENSRELNYTLAPAPSGSTPCEDFTMNLSSPVPTPPSSPPPPSESGSSSSESGSSYAENEPEMAGNTGVNDDDEQPMEKEYHSRLKSGPEFMPSIDNTGRLIDWLDDEELEMLAEDTDEDSEDEQDG</sequence>
<dbReference type="AlphaFoldDB" id="A0AAW0BR03"/>
<accession>A0AAW0BR03</accession>
<feature type="region of interest" description="Disordered" evidence="1">
    <location>
        <begin position="447"/>
        <end position="548"/>
    </location>
</feature>
<dbReference type="Pfam" id="PF20231">
    <property type="entry name" value="DUF6589"/>
    <property type="match status" value="1"/>
</dbReference>
<feature type="compositionally biased region" description="Low complexity" evidence="1">
    <location>
        <begin position="494"/>
        <end position="505"/>
    </location>
</feature>
<keyword evidence="4" id="KW-1185">Reference proteome</keyword>
<evidence type="ECO:0000259" key="2">
    <source>
        <dbReference type="Pfam" id="PF20231"/>
    </source>
</evidence>
<dbReference type="Proteomes" id="UP001383192">
    <property type="component" value="Unassembled WGS sequence"/>
</dbReference>
<proteinExistence type="predicted"/>
<comment type="caution">
    <text evidence="3">The sequence shown here is derived from an EMBL/GenBank/DDBJ whole genome shotgun (WGS) entry which is preliminary data.</text>
</comment>
<dbReference type="EMBL" id="JAYKXP010000091">
    <property type="protein sequence ID" value="KAK7028065.1"/>
    <property type="molecule type" value="Genomic_DNA"/>
</dbReference>
<feature type="region of interest" description="Disordered" evidence="1">
    <location>
        <begin position="558"/>
        <end position="577"/>
    </location>
</feature>
<feature type="domain" description="DUF6589" evidence="2">
    <location>
        <begin position="9"/>
        <end position="375"/>
    </location>
</feature>
<protein>
    <recommendedName>
        <fullName evidence="2">DUF6589 domain-containing protein</fullName>
    </recommendedName>
</protein>
<dbReference type="InterPro" id="IPR046496">
    <property type="entry name" value="DUF6589"/>
</dbReference>
<evidence type="ECO:0000256" key="1">
    <source>
        <dbReference type="SAM" id="MobiDB-lite"/>
    </source>
</evidence>